<feature type="region of interest" description="Disordered" evidence="1">
    <location>
        <begin position="281"/>
        <end position="301"/>
    </location>
</feature>
<feature type="region of interest" description="Disordered" evidence="1">
    <location>
        <begin position="308"/>
        <end position="327"/>
    </location>
</feature>
<feature type="compositionally biased region" description="Basic and acidic residues" evidence="1">
    <location>
        <begin position="31"/>
        <end position="48"/>
    </location>
</feature>
<proteinExistence type="predicted"/>
<dbReference type="AlphaFoldDB" id="A0A445JFJ8"/>
<evidence type="ECO:0000313" key="2">
    <source>
        <dbReference type="EMBL" id="RZB97225.1"/>
    </source>
</evidence>
<dbReference type="EMBL" id="QZWG01000008">
    <property type="protein sequence ID" value="RZB97225.1"/>
    <property type="molecule type" value="Genomic_DNA"/>
</dbReference>
<organism evidence="2 3">
    <name type="scientific">Glycine soja</name>
    <name type="common">Wild soybean</name>
    <dbReference type="NCBI Taxonomy" id="3848"/>
    <lineage>
        <taxon>Eukaryota</taxon>
        <taxon>Viridiplantae</taxon>
        <taxon>Streptophyta</taxon>
        <taxon>Embryophyta</taxon>
        <taxon>Tracheophyta</taxon>
        <taxon>Spermatophyta</taxon>
        <taxon>Magnoliopsida</taxon>
        <taxon>eudicotyledons</taxon>
        <taxon>Gunneridae</taxon>
        <taxon>Pentapetalae</taxon>
        <taxon>rosids</taxon>
        <taxon>fabids</taxon>
        <taxon>Fabales</taxon>
        <taxon>Fabaceae</taxon>
        <taxon>Papilionoideae</taxon>
        <taxon>50 kb inversion clade</taxon>
        <taxon>NPAAA clade</taxon>
        <taxon>indigoferoid/millettioid clade</taxon>
        <taxon>Phaseoleae</taxon>
        <taxon>Glycine</taxon>
        <taxon>Glycine subgen. Soja</taxon>
    </lineage>
</organism>
<feature type="compositionally biased region" description="Basic and acidic residues" evidence="1">
    <location>
        <begin position="10"/>
        <end position="21"/>
    </location>
</feature>
<accession>A0A445JFJ8</accession>
<reference evidence="2 3" key="1">
    <citation type="submission" date="2018-09" db="EMBL/GenBank/DDBJ databases">
        <title>A high-quality reference genome of wild soybean provides a powerful tool to mine soybean genomes.</title>
        <authorList>
            <person name="Xie M."/>
            <person name="Chung C.Y.L."/>
            <person name="Li M.-W."/>
            <person name="Wong F.-L."/>
            <person name="Chan T.-F."/>
            <person name="Lam H.-M."/>
        </authorList>
    </citation>
    <scope>NUCLEOTIDE SEQUENCE [LARGE SCALE GENOMIC DNA]</scope>
    <source>
        <strain evidence="3">cv. W05</strain>
        <tissue evidence="2">Hypocotyl of etiolated seedlings</tissue>
    </source>
</reference>
<feature type="region of interest" description="Disordered" evidence="1">
    <location>
        <begin position="1"/>
        <end position="92"/>
    </location>
</feature>
<gene>
    <name evidence="2" type="ORF">D0Y65_020752</name>
</gene>
<sequence length="470" mass="52008">MTSNNRKSKTVSEDITSKSEATKGSVGDNSYKLEHAVEENRSIPEGELRCPNCSHNEDISNSTENLKIHQKPKSTSADEERETQQPMMKKKEVWRRQWEVEVAKKQGKERVFHQDCTKHAFSPNTSAELGNIEVKNKGGATVNKINIENLVLVSEVGGTMEPMNKNYIPSDKVKQDATMQQTEEIYADQEDQAKITRPDKLPIRGGKKVAWKNTQKELIECLGRAAPMKTTEGTEKEAFKNTTLECSGSDALKHLFDLEKRMQNQLASLNAFIKGQNAQSSPHMECNNLQASSTSNPSSNLQMVLASGSTSRPESIGTEGPRKPIPRLGIPPFHVGVGNEEGLNLGRFIPSSSCAFRPYHQGSSSRGFNSVQPSAIAHREVINANSNTMAPQLHGLYFNERPNLLAQNFMPMSVQTLQTPPFSLSATRISPLANVETEARPQLLLGGRFLLSNDNVILKNNVSHDTDNTK</sequence>
<evidence type="ECO:0000313" key="3">
    <source>
        <dbReference type="Proteomes" id="UP000289340"/>
    </source>
</evidence>
<name>A0A445JFJ8_GLYSO</name>
<evidence type="ECO:0000256" key="1">
    <source>
        <dbReference type="SAM" id="MobiDB-lite"/>
    </source>
</evidence>
<comment type="caution">
    <text evidence="2">The sequence shown here is derived from an EMBL/GenBank/DDBJ whole genome shotgun (WGS) entry which is preliminary data.</text>
</comment>
<dbReference type="Proteomes" id="UP000289340">
    <property type="component" value="Chromosome 8"/>
</dbReference>
<keyword evidence="3" id="KW-1185">Reference proteome</keyword>
<protein>
    <submittedName>
        <fullName evidence="2">Uncharacterized protein</fullName>
    </submittedName>
</protein>